<gene>
    <name evidence="2" type="ORF">UX47_C0008G0003</name>
</gene>
<reference evidence="2 3" key="1">
    <citation type="journal article" date="2015" name="Nature">
        <title>rRNA introns, odd ribosomes, and small enigmatic genomes across a large radiation of phyla.</title>
        <authorList>
            <person name="Brown C.T."/>
            <person name="Hug L.A."/>
            <person name="Thomas B.C."/>
            <person name="Sharon I."/>
            <person name="Castelle C.J."/>
            <person name="Singh A."/>
            <person name="Wilkins M.J."/>
            <person name="Williams K.H."/>
            <person name="Banfield J.F."/>
        </authorList>
    </citation>
    <scope>NUCLEOTIDE SEQUENCE [LARGE SCALE GENOMIC DNA]</scope>
</reference>
<sequence>MKFWSELKPYFNLANLLSGLLIGLLFAGLAMWSLGSFSWTALIFVHVLTVGVPLLRARNDQSYLDRD</sequence>
<keyword evidence="1" id="KW-0472">Membrane</keyword>
<dbReference type="Proteomes" id="UP000034794">
    <property type="component" value="Unassembled WGS sequence"/>
</dbReference>
<organism evidence="2 3">
    <name type="scientific">Candidatus Collierbacteria bacterium GW2011_GWA2_46_26</name>
    <dbReference type="NCBI Taxonomy" id="1618381"/>
    <lineage>
        <taxon>Bacteria</taxon>
        <taxon>Candidatus Collieribacteriota</taxon>
    </lineage>
</organism>
<evidence type="ECO:0000313" key="3">
    <source>
        <dbReference type="Proteomes" id="UP000034794"/>
    </source>
</evidence>
<dbReference type="EMBL" id="LCMI01000008">
    <property type="protein sequence ID" value="KKU32646.1"/>
    <property type="molecule type" value="Genomic_DNA"/>
</dbReference>
<keyword evidence="1" id="KW-0812">Transmembrane</keyword>
<keyword evidence="1" id="KW-1133">Transmembrane helix</keyword>
<dbReference type="AlphaFoldDB" id="A0A0G1PIR9"/>
<comment type="caution">
    <text evidence="2">The sequence shown here is derived from an EMBL/GenBank/DDBJ whole genome shotgun (WGS) entry which is preliminary data.</text>
</comment>
<name>A0A0G1PIR9_9BACT</name>
<feature type="transmembrane region" description="Helical" evidence="1">
    <location>
        <begin position="12"/>
        <end position="32"/>
    </location>
</feature>
<proteinExistence type="predicted"/>
<evidence type="ECO:0000313" key="2">
    <source>
        <dbReference type="EMBL" id="KKU32646.1"/>
    </source>
</evidence>
<evidence type="ECO:0000256" key="1">
    <source>
        <dbReference type="SAM" id="Phobius"/>
    </source>
</evidence>
<dbReference type="PATRIC" id="fig|1618381.3.peg.967"/>
<protein>
    <submittedName>
        <fullName evidence="2">Uncharacterized protein</fullName>
    </submittedName>
</protein>
<accession>A0A0G1PIR9</accession>
<feature type="transmembrane region" description="Helical" evidence="1">
    <location>
        <begin position="38"/>
        <end position="57"/>
    </location>
</feature>